<evidence type="ECO:0000259" key="1">
    <source>
        <dbReference type="Pfam" id="PF08334"/>
    </source>
</evidence>
<keyword evidence="3" id="KW-1185">Reference proteome</keyword>
<feature type="domain" description="Type II secretion system protein GspG C-terminal" evidence="1">
    <location>
        <begin position="29"/>
        <end position="113"/>
    </location>
</feature>
<comment type="caution">
    <text evidence="2">The sequence shown here is derived from an EMBL/GenBank/DDBJ whole genome shotgun (WGS) entry which is preliminary data.</text>
</comment>
<gene>
    <name evidence="2" type="ORF">OJ996_14150</name>
</gene>
<accession>A0ABT3G4G1</accession>
<name>A0ABT3G4G1_9BACT</name>
<proteinExistence type="predicted"/>
<dbReference type="InterPro" id="IPR013545">
    <property type="entry name" value="T2SS_protein-GspG_C"/>
</dbReference>
<dbReference type="InterPro" id="IPR045584">
    <property type="entry name" value="Pilin-like"/>
</dbReference>
<dbReference type="SUPFAM" id="SSF54523">
    <property type="entry name" value="Pili subunits"/>
    <property type="match status" value="1"/>
</dbReference>
<dbReference type="Pfam" id="PF08334">
    <property type="entry name" value="T2SSG"/>
    <property type="match status" value="1"/>
</dbReference>
<evidence type="ECO:0000313" key="2">
    <source>
        <dbReference type="EMBL" id="MCW1914726.1"/>
    </source>
</evidence>
<reference evidence="2" key="1">
    <citation type="submission" date="2022-10" db="EMBL/GenBank/DDBJ databases">
        <title>Luteolibacter sp. GHJ8, whole genome shotgun sequencing project.</title>
        <authorList>
            <person name="Zhao G."/>
            <person name="Shen L."/>
        </authorList>
    </citation>
    <scope>NUCLEOTIDE SEQUENCE</scope>
    <source>
        <strain evidence="2">GHJ8</strain>
    </source>
</reference>
<dbReference type="Gene3D" id="3.30.700.10">
    <property type="entry name" value="Glycoprotein, Type 4 Pilin"/>
    <property type="match status" value="1"/>
</dbReference>
<sequence length="120" mass="13413">MAGGVYLFRDLLGLVPRGTVYNPLIGEFNALAASLKTYKLNAGFYPTTQQGLEALVHKPDTNPIPGRWTKIADRVPTDPWNNPYQYRKLPEDDERIFELFSAGKDGLLGTKDDLSSLELE</sequence>
<dbReference type="EMBL" id="JAPDDR010000007">
    <property type="protein sequence ID" value="MCW1914726.1"/>
    <property type="molecule type" value="Genomic_DNA"/>
</dbReference>
<protein>
    <submittedName>
        <fullName evidence="2">Type II secretion system protein GspG</fullName>
    </submittedName>
</protein>
<dbReference type="Proteomes" id="UP001165653">
    <property type="component" value="Unassembled WGS sequence"/>
</dbReference>
<organism evidence="2 3">
    <name type="scientific">Luteolibacter rhizosphaerae</name>
    <dbReference type="NCBI Taxonomy" id="2989719"/>
    <lineage>
        <taxon>Bacteria</taxon>
        <taxon>Pseudomonadati</taxon>
        <taxon>Verrucomicrobiota</taxon>
        <taxon>Verrucomicrobiia</taxon>
        <taxon>Verrucomicrobiales</taxon>
        <taxon>Verrucomicrobiaceae</taxon>
        <taxon>Luteolibacter</taxon>
    </lineage>
</organism>
<evidence type="ECO:0000313" key="3">
    <source>
        <dbReference type="Proteomes" id="UP001165653"/>
    </source>
</evidence>